<name>A0AAV0YJE7_VICFA</name>
<dbReference type="Gene3D" id="2.130.10.10">
    <property type="entry name" value="YVTN repeat-like/Quinoprotein amine dehydrogenase"/>
    <property type="match status" value="1"/>
</dbReference>
<dbReference type="InterPro" id="IPR036322">
    <property type="entry name" value="WD40_repeat_dom_sf"/>
</dbReference>
<proteinExistence type="predicted"/>
<evidence type="ECO:0000313" key="5">
    <source>
        <dbReference type="Proteomes" id="UP001157006"/>
    </source>
</evidence>
<sequence>MSVRHPLMVVGIEDRNLIVFNLQNPQMEYERLISPLKYQIRCVAAFSDQQGFLAGSIEERVGVHHLDDARSSKNLLLNSTEKVVTYILSTLLGSIMYITLLQLLDLTDSEVKGNPGAGSTGRR</sequence>
<dbReference type="AlphaFoldDB" id="A0AAV0YJE7"/>
<dbReference type="PANTHER" id="PTHR10971">
    <property type="entry name" value="MRNA EXPORT FACTOR AND BUB3"/>
    <property type="match status" value="1"/>
</dbReference>
<dbReference type="InterPro" id="IPR015943">
    <property type="entry name" value="WD40/YVTN_repeat-like_dom_sf"/>
</dbReference>
<keyword evidence="3" id="KW-0472">Membrane</keyword>
<gene>
    <name evidence="4" type="ORF">VFH_U065640</name>
</gene>
<keyword evidence="3" id="KW-1133">Transmembrane helix</keyword>
<organism evidence="4 5">
    <name type="scientific">Vicia faba</name>
    <name type="common">Broad bean</name>
    <name type="synonym">Faba vulgaris</name>
    <dbReference type="NCBI Taxonomy" id="3906"/>
    <lineage>
        <taxon>Eukaryota</taxon>
        <taxon>Viridiplantae</taxon>
        <taxon>Streptophyta</taxon>
        <taxon>Embryophyta</taxon>
        <taxon>Tracheophyta</taxon>
        <taxon>Spermatophyta</taxon>
        <taxon>Magnoliopsida</taxon>
        <taxon>eudicotyledons</taxon>
        <taxon>Gunneridae</taxon>
        <taxon>Pentapetalae</taxon>
        <taxon>rosids</taxon>
        <taxon>fabids</taxon>
        <taxon>Fabales</taxon>
        <taxon>Fabaceae</taxon>
        <taxon>Papilionoideae</taxon>
        <taxon>50 kb inversion clade</taxon>
        <taxon>NPAAA clade</taxon>
        <taxon>Hologalegina</taxon>
        <taxon>IRL clade</taxon>
        <taxon>Fabeae</taxon>
        <taxon>Vicia</taxon>
    </lineage>
</organism>
<evidence type="ECO:0000256" key="2">
    <source>
        <dbReference type="ARBA" id="ARBA00022737"/>
    </source>
</evidence>
<dbReference type="EMBL" id="CATIWC010001552">
    <property type="protein sequence ID" value="CAI8584237.1"/>
    <property type="molecule type" value="Genomic_DNA"/>
</dbReference>
<dbReference type="SUPFAM" id="SSF50978">
    <property type="entry name" value="WD40 repeat-like"/>
    <property type="match status" value="1"/>
</dbReference>
<reference evidence="4 5" key="1">
    <citation type="submission" date="2023-01" db="EMBL/GenBank/DDBJ databases">
        <authorList>
            <person name="Kreplak J."/>
        </authorList>
    </citation>
    <scope>NUCLEOTIDE SEQUENCE [LARGE SCALE GENOMIC DNA]</scope>
</reference>
<dbReference type="Proteomes" id="UP001157006">
    <property type="component" value="Unassembled WGS sequence"/>
</dbReference>
<evidence type="ECO:0000256" key="3">
    <source>
        <dbReference type="SAM" id="Phobius"/>
    </source>
</evidence>
<keyword evidence="3" id="KW-0812">Transmembrane</keyword>
<comment type="caution">
    <text evidence="4">The sequence shown here is derived from an EMBL/GenBank/DDBJ whole genome shotgun (WGS) entry which is preliminary data.</text>
</comment>
<evidence type="ECO:0000313" key="4">
    <source>
        <dbReference type="EMBL" id="CAI8584237.1"/>
    </source>
</evidence>
<keyword evidence="2" id="KW-0677">Repeat</keyword>
<evidence type="ECO:0000256" key="1">
    <source>
        <dbReference type="ARBA" id="ARBA00022574"/>
    </source>
</evidence>
<accession>A0AAV0YJE7</accession>
<feature type="transmembrane region" description="Helical" evidence="3">
    <location>
        <begin position="83"/>
        <end position="104"/>
    </location>
</feature>
<keyword evidence="1" id="KW-0853">WD repeat</keyword>
<protein>
    <submittedName>
        <fullName evidence="4">Uncharacterized protein</fullName>
    </submittedName>
</protein>
<keyword evidence="5" id="KW-1185">Reference proteome</keyword>